<dbReference type="InterPro" id="IPR000212">
    <property type="entry name" value="DNA_helicase_UvrD/REP"/>
</dbReference>
<dbReference type="AlphaFoldDB" id="A0A974NRQ4"/>
<dbReference type="InterPro" id="IPR011335">
    <property type="entry name" value="Restrct_endonuc-II-like"/>
</dbReference>
<evidence type="ECO:0000313" key="17">
    <source>
        <dbReference type="EMBL" id="QQT02617.1"/>
    </source>
</evidence>
<dbReference type="InterPro" id="IPR038726">
    <property type="entry name" value="PDDEXK_AddAB-type"/>
</dbReference>
<dbReference type="Gene3D" id="1.10.274.50">
    <property type="match status" value="1"/>
</dbReference>
<comment type="subunit">
    <text evidence="13">Heterodimer of AddA and AddB/RexB.</text>
</comment>
<dbReference type="Gene3D" id="3.90.320.10">
    <property type="match status" value="1"/>
</dbReference>
<feature type="domain" description="UvrD-like helicase C-terminal" evidence="16">
    <location>
        <begin position="527"/>
        <end position="818"/>
    </location>
</feature>
<evidence type="ECO:0000256" key="10">
    <source>
        <dbReference type="ARBA" id="ARBA00023235"/>
    </source>
</evidence>
<dbReference type="Proteomes" id="UP000595254">
    <property type="component" value="Chromosome"/>
</dbReference>
<keyword evidence="5 13" id="KW-0347">Helicase</keyword>
<dbReference type="KEGG" id="ppsr:I6J18_09820"/>
<dbReference type="Gene3D" id="3.40.50.300">
    <property type="entry name" value="P-loop containing nucleotide triphosphate hydrolases"/>
    <property type="match status" value="4"/>
</dbReference>
<keyword evidence="2 13" id="KW-0547">Nucleotide-binding</keyword>
<keyword evidence="3 13" id="KW-0227">DNA damage</keyword>
<gene>
    <name evidence="13 17" type="primary">addA</name>
    <name evidence="17" type="ORF">I6J18_09820</name>
</gene>
<evidence type="ECO:0000256" key="5">
    <source>
        <dbReference type="ARBA" id="ARBA00022806"/>
    </source>
</evidence>
<dbReference type="EC" id="3.1.-.-" evidence="13"/>
<evidence type="ECO:0000256" key="7">
    <source>
        <dbReference type="ARBA" id="ARBA00022840"/>
    </source>
</evidence>
<dbReference type="SUPFAM" id="SSF52980">
    <property type="entry name" value="Restriction endonuclease-like"/>
    <property type="match status" value="1"/>
</dbReference>
<evidence type="ECO:0000256" key="8">
    <source>
        <dbReference type="ARBA" id="ARBA00023125"/>
    </source>
</evidence>
<dbReference type="PROSITE" id="PS51198">
    <property type="entry name" value="UVRD_HELICASE_ATP_BIND"/>
    <property type="match status" value="1"/>
</dbReference>
<dbReference type="GO" id="GO:0043138">
    <property type="term" value="F:3'-5' DNA helicase activity"/>
    <property type="evidence" value="ECO:0007669"/>
    <property type="project" value="UniProtKB-UniRule"/>
</dbReference>
<dbReference type="RefSeq" id="WP_040376020.1">
    <property type="nucleotide sequence ID" value="NZ_JARMSH010000025.1"/>
</dbReference>
<evidence type="ECO:0000256" key="13">
    <source>
        <dbReference type="HAMAP-Rule" id="MF_01451"/>
    </source>
</evidence>
<comment type="catalytic activity">
    <reaction evidence="11 13">
        <text>Couples ATP hydrolysis with the unwinding of duplex DNA by translocating in the 3'-5' direction.</text>
        <dbReference type="EC" id="5.6.2.4"/>
    </reaction>
</comment>
<dbReference type="InterPro" id="IPR011604">
    <property type="entry name" value="PDDEXK-like_dom_sf"/>
</dbReference>
<dbReference type="InterPro" id="IPR014016">
    <property type="entry name" value="UvrD-like_ATP-bd"/>
</dbReference>
<evidence type="ECO:0000256" key="6">
    <source>
        <dbReference type="ARBA" id="ARBA00022839"/>
    </source>
</evidence>
<dbReference type="Pfam" id="PF13361">
    <property type="entry name" value="UvrD_C"/>
    <property type="match status" value="1"/>
</dbReference>
<evidence type="ECO:0000256" key="1">
    <source>
        <dbReference type="ARBA" id="ARBA00022722"/>
    </source>
</evidence>
<dbReference type="InterPro" id="IPR014017">
    <property type="entry name" value="DNA_helicase_UvrD-like_C"/>
</dbReference>
<dbReference type="GO" id="GO:0005524">
    <property type="term" value="F:ATP binding"/>
    <property type="evidence" value="ECO:0007669"/>
    <property type="project" value="UniProtKB-UniRule"/>
</dbReference>
<feature type="binding site" evidence="14">
    <location>
        <begin position="34"/>
        <end position="41"/>
    </location>
    <ligand>
        <name>ATP</name>
        <dbReference type="ChEBI" id="CHEBI:30616"/>
    </ligand>
</feature>
<dbReference type="GO" id="GO:0000724">
    <property type="term" value="P:double-strand break repair via homologous recombination"/>
    <property type="evidence" value="ECO:0007669"/>
    <property type="project" value="UniProtKB-UniRule"/>
</dbReference>
<evidence type="ECO:0000256" key="3">
    <source>
        <dbReference type="ARBA" id="ARBA00022763"/>
    </source>
</evidence>
<protein>
    <recommendedName>
        <fullName evidence="13">ATP-dependent helicase/nuclease subunit A</fullName>
        <ecNumber evidence="13">3.1.-.-</ecNumber>
        <ecNumber evidence="13">5.6.2.4</ecNumber>
    </recommendedName>
    <alternativeName>
        <fullName evidence="13">ATP-dependent helicase/nuclease AddA</fullName>
    </alternativeName>
    <alternativeName>
        <fullName evidence="13">DNA 3'-5' helicase AddA</fullName>
    </alternativeName>
</protein>
<organism evidence="17 18">
    <name type="scientific">Peribacillus psychrosaccharolyticus</name>
    <name type="common">Bacillus psychrosaccharolyticus</name>
    <dbReference type="NCBI Taxonomy" id="1407"/>
    <lineage>
        <taxon>Bacteria</taxon>
        <taxon>Bacillati</taxon>
        <taxon>Bacillota</taxon>
        <taxon>Bacilli</taxon>
        <taxon>Bacillales</taxon>
        <taxon>Bacillaceae</taxon>
        <taxon>Peribacillus</taxon>
    </lineage>
</organism>
<keyword evidence="4 13" id="KW-0378">Hydrolase</keyword>
<sequence>MSKTIIPVMPASATWTEDQWKAIWAKDQDILVAAAAGSGKTAVLVNRIIEKILSEEDPLNVDELLVVTFTNASAAEMKHRIGEALEQAIKDNPDSQHLRKQVSLIHKASISTLHSFCLDVIRTYYYLTDVDPGFRIADSTEAELLRDEVMEELFEEHYGQSDNERFFKLVDAYTGDRNDTALQTIIRSLHNFSRSHPHPEAWLDQAAAMYDLPEETKIDDLPFIKELTFDTSLQLETARSLLNQALELSKQPGGPAPRAENFIADLTIIERLKKAHQESWESMYEAMQMDNSFSRAKACKGDSFDKEMVKTADNYRKKAKKIIDTLKIDLFSRKPEHYLEDIRGLKGYVETLVDLVKQFGTMFQAAKAEKNLVDFSDLEHYSLAILADTAELGSLTPSKAALGYRKQFKEVLVDEYQDTNLVQESILKLVTADGENSGNLFMVGDVKQSIYRFRLAEPNLFLGKYTRFTHDGSESGLRIDLNRNFRSRSEVLSGTNFLFKQLMGLTVGEIEYDEDAELKKGASYPEDKSYPIELTLIDNANVDSSSSVDESGDGDEFGFDDEELETAQLEARMMAKLIKQAINEKQQIYDTKAGIYRAITYRDMVVLLRSMPWAPQIMDEFKKQGIPVYASLSTGYFEANEVRIMLSLLKTIDNPQQDIPLVSVLRSPIVGLDEEELAQVRLFNSNTYYEAMADYYRRADPEQNPVLYEKVSFFYRKLNEWRQLSQQTELSDLIWQLFGDTRFYDFVGGMPGGKQRQANLRALYDRARQYESSSFRGLFRFLRFIDRMQERGDDLGAARTLGEQEDVVRVMTIHASKGLEFPVVFIAGLARQFNLMDIRKSYLLDKEYGFASKYVDPELRITYPSLPQIAFKKKQQLETIAEEMRVLYVALTRAKEKLHLIGTLKDAAKTLEKWAASGQHADWLLNDHVRANARSYLDWIGPAVLRHRHSEAIKLDHGIASFPFTETASDPSEWAIQVVAARELQIVEDDEELTQEELLEYVKKGDEIDIESPFSDQVFKQLSWKYDHFDASVHRSKQSVSELKRQNELKDEASSMELLHKFKRPISTRPQFMQETSITAAEKGTITHLVMQHIDLDKTVTRPGIQELIDDLIHRELLTEEQSVSVDQDVVAAFFQLPIGQRLQNAKTVRREVPFTMAMSAADAYADWQNGDDEILVQGVIDCIFEDEDGLVLLDYKTDKITGRFVHGFEGAKDILAERYQVQLQLYTRAIETIMKKKVKHRYLFFFDGGHLLEIE</sequence>
<dbReference type="SUPFAM" id="SSF52540">
    <property type="entry name" value="P-loop containing nucleoside triphosphate hydrolases"/>
    <property type="match status" value="1"/>
</dbReference>
<dbReference type="EMBL" id="CP068053">
    <property type="protein sequence ID" value="QQT02617.1"/>
    <property type="molecule type" value="Genomic_DNA"/>
</dbReference>
<dbReference type="PANTHER" id="PTHR11070">
    <property type="entry name" value="UVRD / RECB / PCRA DNA HELICASE FAMILY MEMBER"/>
    <property type="match status" value="1"/>
</dbReference>
<dbReference type="FunFam" id="3.40.50.300:FF:001236">
    <property type="entry name" value="ATP-dependent helicase/nuclease subunit A"/>
    <property type="match status" value="1"/>
</dbReference>
<dbReference type="NCBIfam" id="TIGR02785">
    <property type="entry name" value="addA_Gpos"/>
    <property type="match status" value="1"/>
</dbReference>
<dbReference type="PROSITE" id="PS51217">
    <property type="entry name" value="UVRD_HELICASE_CTER"/>
    <property type="match status" value="1"/>
</dbReference>
<proteinExistence type="inferred from homology"/>
<dbReference type="GO" id="GO:0005829">
    <property type="term" value="C:cytosol"/>
    <property type="evidence" value="ECO:0007669"/>
    <property type="project" value="TreeGrafter"/>
</dbReference>
<dbReference type="InterPro" id="IPR014152">
    <property type="entry name" value="AddA"/>
</dbReference>
<reference evidence="17 18" key="1">
    <citation type="submission" date="2021-01" db="EMBL/GenBank/DDBJ databases">
        <title>FDA dAtabase for Regulatory Grade micrObial Sequences (FDA-ARGOS): Supporting development and validation of Infectious Disease Dx tests.</title>
        <authorList>
            <person name="Nelson B."/>
            <person name="Plummer A."/>
            <person name="Tallon L."/>
            <person name="Sadzewicz L."/>
            <person name="Zhao X."/>
            <person name="Boylan J."/>
            <person name="Ott S."/>
            <person name="Bowen H."/>
            <person name="Vavikolanu K."/>
            <person name="Mehta A."/>
            <person name="Aluvathingal J."/>
            <person name="Nadendla S."/>
            <person name="Myers T."/>
            <person name="Yan Y."/>
            <person name="Sichtig H."/>
        </authorList>
    </citation>
    <scope>NUCLEOTIDE SEQUENCE [LARGE SCALE GENOMIC DNA]</scope>
    <source>
        <strain evidence="17 18">FDAARGOS_1161</strain>
    </source>
</reference>
<dbReference type="HAMAP" id="MF_01451">
    <property type="entry name" value="AddA"/>
    <property type="match status" value="1"/>
</dbReference>
<dbReference type="GO" id="GO:0008408">
    <property type="term" value="F:3'-5' exonuclease activity"/>
    <property type="evidence" value="ECO:0007669"/>
    <property type="project" value="UniProtKB-UniRule"/>
</dbReference>
<dbReference type="EC" id="5.6.2.4" evidence="13"/>
<accession>A0A974NRQ4</accession>
<evidence type="ECO:0000259" key="16">
    <source>
        <dbReference type="PROSITE" id="PS51217"/>
    </source>
</evidence>
<dbReference type="InterPro" id="IPR027417">
    <property type="entry name" value="P-loop_NTPase"/>
</dbReference>
<keyword evidence="18" id="KW-1185">Reference proteome</keyword>
<evidence type="ECO:0000256" key="12">
    <source>
        <dbReference type="ARBA" id="ARBA00048988"/>
    </source>
</evidence>
<keyword evidence="9 13" id="KW-0234">DNA repair</keyword>
<evidence type="ECO:0000256" key="2">
    <source>
        <dbReference type="ARBA" id="ARBA00022741"/>
    </source>
</evidence>
<evidence type="ECO:0000256" key="9">
    <source>
        <dbReference type="ARBA" id="ARBA00023204"/>
    </source>
</evidence>
<comment type="cofactor">
    <cofactor evidence="13">
        <name>Mg(2+)</name>
        <dbReference type="ChEBI" id="CHEBI:18420"/>
    </cofactor>
</comment>
<name>A0A974NRQ4_PERPY</name>
<evidence type="ECO:0000259" key="15">
    <source>
        <dbReference type="PROSITE" id="PS51198"/>
    </source>
</evidence>
<keyword evidence="10 13" id="KW-0413">Isomerase</keyword>
<dbReference type="FunFam" id="3.40.50.300:FF:001196">
    <property type="entry name" value="ATP-dependent helicase/nuclease subunit A"/>
    <property type="match status" value="1"/>
</dbReference>
<comment type="function">
    <text evidence="13">The heterodimer acts as both an ATP-dependent DNA helicase and an ATP-dependent, dual-direction single-stranded exonuclease. Recognizes the chi site generating a DNA molecule suitable for the initiation of homologous recombination. The AddA nuclease domain is required for chi fragment generation; this subunit has the helicase and 3' -&gt; 5' nuclease activities.</text>
</comment>
<keyword evidence="8 13" id="KW-0238">DNA-binding</keyword>
<dbReference type="GO" id="GO:0033202">
    <property type="term" value="C:DNA helicase complex"/>
    <property type="evidence" value="ECO:0007669"/>
    <property type="project" value="TreeGrafter"/>
</dbReference>
<comment type="similarity">
    <text evidence="13">Belongs to the helicase family. AddA subfamily.</text>
</comment>
<dbReference type="GO" id="GO:0003690">
    <property type="term" value="F:double-stranded DNA binding"/>
    <property type="evidence" value="ECO:0007669"/>
    <property type="project" value="UniProtKB-UniRule"/>
</dbReference>
<keyword evidence="6 13" id="KW-0269">Exonuclease</keyword>
<evidence type="ECO:0000256" key="4">
    <source>
        <dbReference type="ARBA" id="ARBA00022801"/>
    </source>
</evidence>
<dbReference type="PANTHER" id="PTHR11070:SF48">
    <property type="entry name" value="ATP-DEPENDENT HELICASE_NUCLEASE SUBUNIT A"/>
    <property type="match status" value="1"/>
</dbReference>
<dbReference type="Pfam" id="PF12705">
    <property type="entry name" value="PDDEXK_1"/>
    <property type="match status" value="1"/>
</dbReference>
<feature type="domain" description="UvrD-like helicase ATP-binding" evidence="15">
    <location>
        <begin position="13"/>
        <end position="488"/>
    </location>
</feature>
<comment type="catalytic activity">
    <reaction evidence="12 13">
        <text>ATP + H2O = ADP + phosphate + H(+)</text>
        <dbReference type="Rhea" id="RHEA:13065"/>
        <dbReference type="ChEBI" id="CHEBI:15377"/>
        <dbReference type="ChEBI" id="CHEBI:15378"/>
        <dbReference type="ChEBI" id="CHEBI:30616"/>
        <dbReference type="ChEBI" id="CHEBI:43474"/>
        <dbReference type="ChEBI" id="CHEBI:456216"/>
        <dbReference type="EC" id="5.6.2.4"/>
    </reaction>
</comment>
<keyword evidence="1 13" id="KW-0540">Nuclease</keyword>
<evidence type="ECO:0000256" key="14">
    <source>
        <dbReference type="PROSITE-ProRule" id="PRU00560"/>
    </source>
</evidence>
<evidence type="ECO:0000256" key="11">
    <source>
        <dbReference type="ARBA" id="ARBA00034617"/>
    </source>
</evidence>
<dbReference type="Pfam" id="PF00580">
    <property type="entry name" value="UvrD-helicase"/>
    <property type="match status" value="1"/>
</dbReference>
<keyword evidence="7 13" id="KW-0067">ATP-binding</keyword>
<evidence type="ECO:0000313" key="18">
    <source>
        <dbReference type="Proteomes" id="UP000595254"/>
    </source>
</evidence>